<keyword evidence="3" id="KW-1185">Reference proteome</keyword>
<feature type="region of interest" description="Disordered" evidence="1">
    <location>
        <begin position="1"/>
        <end position="20"/>
    </location>
</feature>
<dbReference type="AlphaFoldDB" id="A0A067TLR7"/>
<dbReference type="OrthoDB" id="3006100at2759"/>
<evidence type="ECO:0000256" key="1">
    <source>
        <dbReference type="SAM" id="MobiDB-lite"/>
    </source>
</evidence>
<sequence length="631" mass="71459">MAKQDLEELSKDDPSLPLLPLESDISAETNLEVVVTQEMQGDNTAIDSFPVSQARVQEDPLVDSFFSSCTRTGNVPDSIEIARLNQFQDDCETEIGRLDKQITETETTVLQSCRELAPLKEKPLQAARSFCAPIRTLPPEVLNIVFEMCLPEGFYRLNKRKAPLVLCHVCKLWQDIAICNPLLWNSPRFNLSVRSLDKYGDLLRTILDRARTKSLYLQLWDNFSYSETPSYRGLLGLFAVHFPKCKMLDLVIASRAWYRDVCQLDVGGNLIFETLQSLSLCIRNNLFFPRAVERLCIFKNTPKLDQVYLELCAPSFLQNIAIPYSQLLKFGCSLVLQNTLDLTGAISIWKTTLSKCTKVESIKVAFLPVARRVSIGQLHPQAVVLASVRALTVTVDIYGNIDPVFEGLKFEGQDEMSFDAVRPCELKLDLTTLPVANMHFTLPALGHTFFGLSRLILLRVFIADKSLLPVFQTTSNLRYLEILNLKPCNNPASPYVKDITWIDDDSQLLDLITGMTATSPEKLKNALLPNLVHLHLYYPRHQEDHREQTMVYANLVQARSAMNLVMKENSPTTDPHFILELSFSNKHHSESVISSVLAGIDHANCYADVRHKVVDNFNWEVVGEEYIRLFL</sequence>
<reference evidence="3" key="1">
    <citation type="journal article" date="2014" name="Proc. Natl. Acad. Sci. U.S.A.">
        <title>Extensive sampling of basidiomycete genomes demonstrates inadequacy of the white-rot/brown-rot paradigm for wood decay fungi.</title>
        <authorList>
            <person name="Riley R."/>
            <person name="Salamov A.A."/>
            <person name="Brown D.W."/>
            <person name="Nagy L.G."/>
            <person name="Floudas D."/>
            <person name="Held B.W."/>
            <person name="Levasseur A."/>
            <person name="Lombard V."/>
            <person name="Morin E."/>
            <person name="Otillar R."/>
            <person name="Lindquist E.A."/>
            <person name="Sun H."/>
            <person name="LaButti K.M."/>
            <person name="Schmutz J."/>
            <person name="Jabbour D."/>
            <person name="Luo H."/>
            <person name="Baker S.E."/>
            <person name="Pisabarro A.G."/>
            <person name="Walton J.D."/>
            <person name="Blanchette R.A."/>
            <person name="Henrissat B."/>
            <person name="Martin F."/>
            <person name="Cullen D."/>
            <person name="Hibbett D.S."/>
            <person name="Grigoriev I.V."/>
        </authorList>
    </citation>
    <scope>NUCLEOTIDE SEQUENCE [LARGE SCALE GENOMIC DNA]</scope>
    <source>
        <strain evidence="3">CBS 339.88</strain>
    </source>
</reference>
<evidence type="ECO:0000313" key="2">
    <source>
        <dbReference type="EMBL" id="KDR79893.1"/>
    </source>
</evidence>
<dbReference type="HOGENOM" id="CLU_028620_0_0_1"/>
<dbReference type="EMBL" id="KL142372">
    <property type="protein sequence ID" value="KDR79893.1"/>
    <property type="molecule type" value="Genomic_DNA"/>
</dbReference>
<name>A0A067TLR7_GALM3</name>
<protein>
    <submittedName>
        <fullName evidence="2">Uncharacterized protein</fullName>
    </submittedName>
</protein>
<gene>
    <name evidence="2" type="ORF">GALMADRAFT_277256</name>
</gene>
<accession>A0A067TLR7</accession>
<organism evidence="2 3">
    <name type="scientific">Galerina marginata (strain CBS 339.88)</name>
    <dbReference type="NCBI Taxonomy" id="685588"/>
    <lineage>
        <taxon>Eukaryota</taxon>
        <taxon>Fungi</taxon>
        <taxon>Dikarya</taxon>
        <taxon>Basidiomycota</taxon>
        <taxon>Agaricomycotina</taxon>
        <taxon>Agaricomycetes</taxon>
        <taxon>Agaricomycetidae</taxon>
        <taxon>Agaricales</taxon>
        <taxon>Agaricineae</taxon>
        <taxon>Strophariaceae</taxon>
        <taxon>Galerina</taxon>
    </lineage>
</organism>
<evidence type="ECO:0000313" key="3">
    <source>
        <dbReference type="Proteomes" id="UP000027222"/>
    </source>
</evidence>
<proteinExistence type="predicted"/>
<feature type="compositionally biased region" description="Basic and acidic residues" evidence="1">
    <location>
        <begin position="1"/>
        <end position="14"/>
    </location>
</feature>
<dbReference type="Proteomes" id="UP000027222">
    <property type="component" value="Unassembled WGS sequence"/>
</dbReference>
<dbReference type="STRING" id="685588.A0A067TLR7"/>